<feature type="domain" description="Zn(2)-C6 fungal-type" evidence="7">
    <location>
        <begin position="27"/>
        <end position="74"/>
    </location>
</feature>
<dbReference type="InterPro" id="IPR036864">
    <property type="entry name" value="Zn2-C6_fun-type_DNA-bd_sf"/>
</dbReference>
<accession>A0AAW0CNV8</accession>
<evidence type="ECO:0000259" key="7">
    <source>
        <dbReference type="PROSITE" id="PS50048"/>
    </source>
</evidence>
<comment type="caution">
    <text evidence="8">The sequence shown here is derived from an EMBL/GenBank/DDBJ whole genome shotgun (WGS) entry which is preliminary data.</text>
</comment>
<reference evidence="8 9" key="1">
    <citation type="journal article" date="2024" name="J Genomics">
        <title>Draft genome sequencing and assembly of Favolaschia claudopus CIRM-BRFM 2984 isolated from oak limbs.</title>
        <authorList>
            <person name="Navarro D."/>
            <person name="Drula E."/>
            <person name="Chaduli D."/>
            <person name="Cazenave R."/>
            <person name="Ahrendt S."/>
            <person name="Wang J."/>
            <person name="Lipzen A."/>
            <person name="Daum C."/>
            <person name="Barry K."/>
            <person name="Grigoriev I.V."/>
            <person name="Favel A."/>
            <person name="Rosso M.N."/>
            <person name="Martin F."/>
        </authorList>
    </citation>
    <scope>NUCLEOTIDE SEQUENCE [LARGE SCALE GENOMIC DNA]</scope>
    <source>
        <strain evidence="8 9">CIRM-BRFM 2984</strain>
    </source>
</reference>
<gene>
    <name evidence="8" type="ORF">R3P38DRAFT_2894913</name>
</gene>
<evidence type="ECO:0000313" key="9">
    <source>
        <dbReference type="Proteomes" id="UP001362999"/>
    </source>
</evidence>
<keyword evidence="5" id="KW-0539">Nucleus</keyword>
<feature type="region of interest" description="Disordered" evidence="6">
    <location>
        <begin position="105"/>
        <end position="146"/>
    </location>
</feature>
<feature type="compositionally biased region" description="Low complexity" evidence="6">
    <location>
        <begin position="131"/>
        <end position="144"/>
    </location>
</feature>
<dbReference type="PANTHER" id="PTHR47338:SF29">
    <property type="entry name" value="ZN(2)-C6 FUNGAL-TYPE DOMAIN-CONTAINING PROTEIN"/>
    <property type="match status" value="1"/>
</dbReference>
<dbReference type="PANTHER" id="PTHR47338">
    <property type="entry name" value="ZN(II)2CYS6 TRANSCRIPTION FACTOR (EUROFUNG)-RELATED"/>
    <property type="match status" value="1"/>
</dbReference>
<dbReference type="InterPro" id="IPR050815">
    <property type="entry name" value="TF_fung"/>
</dbReference>
<dbReference type="Proteomes" id="UP001362999">
    <property type="component" value="Unassembled WGS sequence"/>
</dbReference>
<dbReference type="InterPro" id="IPR007219">
    <property type="entry name" value="XnlR_reg_dom"/>
</dbReference>
<evidence type="ECO:0000256" key="2">
    <source>
        <dbReference type="ARBA" id="ARBA00022723"/>
    </source>
</evidence>
<proteinExistence type="predicted"/>
<keyword evidence="9" id="KW-1185">Reference proteome</keyword>
<dbReference type="Pfam" id="PF04082">
    <property type="entry name" value="Fungal_trans"/>
    <property type="match status" value="1"/>
</dbReference>
<keyword evidence="4" id="KW-0804">Transcription</keyword>
<evidence type="ECO:0000256" key="5">
    <source>
        <dbReference type="ARBA" id="ARBA00023242"/>
    </source>
</evidence>
<dbReference type="GO" id="GO:0006351">
    <property type="term" value="P:DNA-templated transcription"/>
    <property type="evidence" value="ECO:0007669"/>
    <property type="project" value="InterPro"/>
</dbReference>
<evidence type="ECO:0000256" key="4">
    <source>
        <dbReference type="ARBA" id="ARBA00023163"/>
    </source>
</evidence>
<name>A0AAW0CNV8_9AGAR</name>
<dbReference type="GO" id="GO:0000981">
    <property type="term" value="F:DNA-binding transcription factor activity, RNA polymerase II-specific"/>
    <property type="evidence" value="ECO:0007669"/>
    <property type="project" value="InterPro"/>
</dbReference>
<comment type="subcellular location">
    <subcellularLocation>
        <location evidence="1">Nucleus</location>
    </subcellularLocation>
</comment>
<sequence length="568" mass="63761">MKATEDENRSTRVRETMSRHALRRNQACRSCRKKKLKCDAQRPHCGNCLKQYQVLTSVPAPVGYAHPAEPQCSYDLVDGFALAPDTDPAQKIKQLETQIALLKNKLHERKPTSPASVPPAPADDSDNETVSPSHTSPSSSSQSSNDPAMELLFSGWNMDLPEPTRLNHYIDTFFKYDPCGPALLASLQLSCTDPGFSSLCYFTRYTSRWAPTQHLFAEFHATKTRYYLDKTMATGEEIFPIIQACILLCWYFFNEGRWVEVWIFAGFLTRVGIPLRLNYPGTFATHGHVDHTPVSYLAPPGDFQELESRRRAWWMAIVFDRLASLGGWVHAVDERDLGTELPVRHADFESNFNIPSNPQDLATPPTSSSPTSRNTPTPSFLFIKAVMLFGRVTDYNVRGGLRSTTTPRKGRNPFSLPGFKELDKLVCYDFLESLPLGATIILHNPFLDFVDPHCASTPRCVNSARTILDAYHSYSATGLDAARLHPFAVICWYLAGVVLVQHCKHLIVVGEEQKRLAVWADLNTLKDAMLAYGERSAIGTRQENLLRALMREVEDPERPLTPTEGPVQ</sequence>
<feature type="region of interest" description="Disordered" evidence="6">
    <location>
        <begin position="351"/>
        <end position="376"/>
    </location>
</feature>
<dbReference type="CDD" id="cd00067">
    <property type="entry name" value="GAL4"/>
    <property type="match status" value="1"/>
</dbReference>
<keyword evidence="2" id="KW-0479">Metal-binding</keyword>
<dbReference type="PROSITE" id="PS50048">
    <property type="entry name" value="ZN2_CY6_FUNGAL_2"/>
    <property type="match status" value="1"/>
</dbReference>
<evidence type="ECO:0000256" key="1">
    <source>
        <dbReference type="ARBA" id="ARBA00004123"/>
    </source>
</evidence>
<dbReference type="AlphaFoldDB" id="A0AAW0CNV8"/>
<feature type="compositionally biased region" description="Low complexity" evidence="6">
    <location>
        <begin position="363"/>
        <end position="376"/>
    </location>
</feature>
<evidence type="ECO:0000256" key="3">
    <source>
        <dbReference type="ARBA" id="ARBA00023015"/>
    </source>
</evidence>
<organism evidence="8 9">
    <name type="scientific">Favolaschia claudopus</name>
    <dbReference type="NCBI Taxonomy" id="2862362"/>
    <lineage>
        <taxon>Eukaryota</taxon>
        <taxon>Fungi</taxon>
        <taxon>Dikarya</taxon>
        <taxon>Basidiomycota</taxon>
        <taxon>Agaricomycotina</taxon>
        <taxon>Agaricomycetes</taxon>
        <taxon>Agaricomycetidae</taxon>
        <taxon>Agaricales</taxon>
        <taxon>Marasmiineae</taxon>
        <taxon>Mycenaceae</taxon>
        <taxon>Favolaschia</taxon>
    </lineage>
</organism>
<feature type="compositionally biased region" description="Polar residues" evidence="6">
    <location>
        <begin position="351"/>
        <end position="360"/>
    </location>
</feature>
<dbReference type="CDD" id="cd12148">
    <property type="entry name" value="fungal_TF_MHR"/>
    <property type="match status" value="1"/>
</dbReference>
<protein>
    <recommendedName>
        <fullName evidence="7">Zn(2)-C6 fungal-type domain-containing protein</fullName>
    </recommendedName>
</protein>
<keyword evidence="3" id="KW-0805">Transcription regulation</keyword>
<feature type="region of interest" description="Disordered" evidence="6">
    <location>
        <begin position="1"/>
        <end position="21"/>
    </location>
</feature>
<dbReference type="SUPFAM" id="SSF57701">
    <property type="entry name" value="Zn2/Cys6 DNA-binding domain"/>
    <property type="match status" value="1"/>
</dbReference>
<dbReference type="EMBL" id="JAWWNJ010000015">
    <property type="protein sequence ID" value="KAK7040527.1"/>
    <property type="molecule type" value="Genomic_DNA"/>
</dbReference>
<feature type="compositionally biased region" description="Basic and acidic residues" evidence="6">
    <location>
        <begin position="1"/>
        <end position="18"/>
    </location>
</feature>
<dbReference type="InterPro" id="IPR001138">
    <property type="entry name" value="Zn2Cys6_DnaBD"/>
</dbReference>
<dbReference type="Gene3D" id="4.10.240.10">
    <property type="entry name" value="Zn(2)-C6 fungal-type DNA-binding domain"/>
    <property type="match status" value="1"/>
</dbReference>
<dbReference type="GO" id="GO:0008270">
    <property type="term" value="F:zinc ion binding"/>
    <property type="evidence" value="ECO:0007669"/>
    <property type="project" value="InterPro"/>
</dbReference>
<evidence type="ECO:0000256" key="6">
    <source>
        <dbReference type="SAM" id="MobiDB-lite"/>
    </source>
</evidence>
<evidence type="ECO:0000313" key="8">
    <source>
        <dbReference type="EMBL" id="KAK7040527.1"/>
    </source>
</evidence>
<dbReference type="GO" id="GO:0005634">
    <property type="term" value="C:nucleus"/>
    <property type="evidence" value="ECO:0007669"/>
    <property type="project" value="UniProtKB-SubCell"/>
</dbReference>
<dbReference type="Pfam" id="PF00172">
    <property type="entry name" value="Zn_clus"/>
    <property type="match status" value="1"/>
</dbReference>
<dbReference type="GO" id="GO:0003677">
    <property type="term" value="F:DNA binding"/>
    <property type="evidence" value="ECO:0007669"/>
    <property type="project" value="InterPro"/>
</dbReference>
<dbReference type="SMART" id="SM00066">
    <property type="entry name" value="GAL4"/>
    <property type="match status" value="1"/>
</dbReference>